<dbReference type="InterPro" id="IPR012944">
    <property type="entry name" value="SusD_RagB_dom"/>
</dbReference>
<dbReference type="GO" id="GO:0009279">
    <property type="term" value="C:cell outer membrane"/>
    <property type="evidence" value="ECO:0007669"/>
    <property type="project" value="UniProtKB-SubCell"/>
</dbReference>
<proteinExistence type="predicted"/>
<comment type="caution">
    <text evidence="6">The sequence shown here is derived from an EMBL/GenBank/DDBJ whole genome shotgun (WGS) entry which is preliminary data.</text>
</comment>
<dbReference type="EMBL" id="JAHSPG010000008">
    <property type="protein sequence ID" value="MBV4357958.1"/>
    <property type="molecule type" value="Genomic_DNA"/>
</dbReference>
<evidence type="ECO:0000259" key="5">
    <source>
        <dbReference type="Pfam" id="PF07980"/>
    </source>
</evidence>
<evidence type="ECO:0000313" key="7">
    <source>
        <dbReference type="Proteomes" id="UP000812270"/>
    </source>
</evidence>
<keyword evidence="2" id="KW-0732">Signal</keyword>
<dbReference type="Proteomes" id="UP000812270">
    <property type="component" value="Unassembled WGS sequence"/>
</dbReference>
<comment type="subcellular location">
    <subcellularLocation>
        <location evidence="1">Cell outer membrane</location>
    </subcellularLocation>
</comment>
<gene>
    <name evidence="6" type="ORF">KTO63_12415</name>
</gene>
<keyword evidence="7" id="KW-1185">Reference proteome</keyword>
<dbReference type="Pfam" id="PF07980">
    <property type="entry name" value="SusD_RagB"/>
    <property type="match status" value="1"/>
</dbReference>
<feature type="domain" description="RagB/SusD" evidence="5">
    <location>
        <begin position="371"/>
        <end position="460"/>
    </location>
</feature>
<keyword evidence="4" id="KW-0998">Cell outer membrane</keyword>
<dbReference type="AlphaFoldDB" id="A0A9E2SAN8"/>
<keyword evidence="3" id="KW-0472">Membrane</keyword>
<reference evidence="6" key="1">
    <citation type="submission" date="2021-06" db="EMBL/GenBank/DDBJ databases">
        <authorList>
            <person name="Huq M.A."/>
        </authorList>
    </citation>
    <scope>NUCLEOTIDE SEQUENCE</scope>
    <source>
        <strain evidence="6">MAH-26</strain>
    </source>
</reference>
<evidence type="ECO:0000256" key="1">
    <source>
        <dbReference type="ARBA" id="ARBA00004442"/>
    </source>
</evidence>
<evidence type="ECO:0000313" key="6">
    <source>
        <dbReference type="EMBL" id="MBV4357958.1"/>
    </source>
</evidence>
<dbReference type="RefSeq" id="WP_217791611.1">
    <property type="nucleotide sequence ID" value="NZ_JAHSPG010000008.1"/>
</dbReference>
<evidence type="ECO:0000256" key="4">
    <source>
        <dbReference type="ARBA" id="ARBA00023237"/>
    </source>
</evidence>
<organism evidence="6 7">
    <name type="scientific">Pinibacter aurantiacus</name>
    <dbReference type="NCBI Taxonomy" id="2851599"/>
    <lineage>
        <taxon>Bacteria</taxon>
        <taxon>Pseudomonadati</taxon>
        <taxon>Bacteroidota</taxon>
        <taxon>Chitinophagia</taxon>
        <taxon>Chitinophagales</taxon>
        <taxon>Chitinophagaceae</taxon>
        <taxon>Pinibacter</taxon>
    </lineage>
</organism>
<accession>A0A9E2SAN8</accession>
<dbReference type="PROSITE" id="PS51257">
    <property type="entry name" value="PROKAR_LIPOPROTEIN"/>
    <property type="match status" value="1"/>
</dbReference>
<protein>
    <submittedName>
        <fullName evidence="6">RagB/SusD family nutrient uptake outer membrane protein</fullName>
    </submittedName>
</protein>
<name>A0A9E2SAN8_9BACT</name>
<evidence type="ECO:0000256" key="2">
    <source>
        <dbReference type="ARBA" id="ARBA00022729"/>
    </source>
</evidence>
<evidence type="ECO:0000256" key="3">
    <source>
        <dbReference type="ARBA" id="ARBA00023136"/>
    </source>
</evidence>
<sequence>MQKIIYKINMALVVGVILLTTSCNKYIDISPEVILPADQADYTDSTQMYMPVSGLYGIANNKFSFWAAQGLIAVRGDDMTKGGSENDQVEFRYCNEFQYDKIKTFWALNATWQGLYKVVYVADDALLALKEYAKYISTATEIKKNNSYAAEVRFIRAYALFRISNFWGDVPLILNTQDLTPKKASLADIRKFILAEMDTCIANLPDMRPNERTDAAGAVTKYSALALKAKVQLYMQDYEGVASSTDQIINSGKFELYNDFYQLFKIPGKLSNESLYELQFTDFGTSSGNMIESDAWFGFQGPSGNPDPISGWGFMSPTQNVRSFFAGRGETVRANTTFLLTGQTTPSGDAIAAAAAGMPTCYNGKAYTPSSQMTAGRTNYGANNNIRVLRYADVLLMNAEAKIRTGGNGDESLNVVRRRAMLADKTGATLQDVLDERRAELANEWGERFFDLIRTNQAQTVLPGFVKGQSEFYPIPQRQIDLNPNLK</sequence>